<dbReference type="InterPro" id="IPR001046">
    <property type="entry name" value="NRAMP_fam"/>
</dbReference>
<evidence type="ECO:0000256" key="3">
    <source>
        <dbReference type="ARBA" id="ARBA00022989"/>
    </source>
</evidence>
<feature type="transmembrane region" description="Helical" evidence="6">
    <location>
        <begin position="82"/>
        <end position="101"/>
    </location>
</feature>
<feature type="transmembrane region" description="Helical" evidence="6">
    <location>
        <begin position="237"/>
        <end position="259"/>
    </location>
</feature>
<evidence type="ECO:0000256" key="1">
    <source>
        <dbReference type="ARBA" id="ARBA00004141"/>
    </source>
</evidence>
<evidence type="ECO:0000256" key="4">
    <source>
        <dbReference type="ARBA" id="ARBA00023136"/>
    </source>
</evidence>
<dbReference type="EMBL" id="MCGR01000003">
    <property type="protein sequence ID" value="ORY90855.1"/>
    <property type="molecule type" value="Genomic_DNA"/>
</dbReference>
<feature type="transmembrane region" description="Helical" evidence="6">
    <location>
        <begin position="205"/>
        <end position="225"/>
    </location>
</feature>
<gene>
    <name evidence="7" type="ORF">BCR35DRAFT_299458</name>
</gene>
<feature type="compositionally biased region" description="Basic and acidic residues" evidence="5">
    <location>
        <begin position="46"/>
        <end position="62"/>
    </location>
</feature>
<keyword evidence="8" id="KW-1185">Reference proteome</keyword>
<dbReference type="FunCoup" id="A0A1Y2G1U8">
    <property type="interactions" value="158"/>
</dbReference>
<dbReference type="Pfam" id="PF01566">
    <property type="entry name" value="Nramp"/>
    <property type="match status" value="2"/>
</dbReference>
<dbReference type="PANTHER" id="PTHR11706">
    <property type="entry name" value="SOLUTE CARRIER PROTEIN FAMILY 11 MEMBER"/>
    <property type="match status" value="1"/>
</dbReference>
<feature type="transmembrane region" description="Helical" evidence="6">
    <location>
        <begin position="165"/>
        <end position="185"/>
    </location>
</feature>
<feature type="region of interest" description="Disordered" evidence="5">
    <location>
        <begin position="1"/>
        <end position="72"/>
    </location>
</feature>
<dbReference type="AlphaFoldDB" id="A0A1Y2G1U8"/>
<feature type="transmembrane region" description="Helical" evidence="6">
    <location>
        <begin position="619"/>
        <end position="642"/>
    </location>
</feature>
<keyword evidence="2 6" id="KW-0812">Transmembrane</keyword>
<keyword evidence="3 6" id="KW-1133">Transmembrane helix</keyword>
<comment type="subcellular location">
    <subcellularLocation>
        <location evidence="1">Membrane</location>
        <topology evidence="1">Multi-pass membrane protein</topology>
    </subcellularLocation>
</comment>
<dbReference type="GO" id="GO:0015086">
    <property type="term" value="F:cadmium ion transmembrane transporter activity"/>
    <property type="evidence" value="ECO:0007669"/>
    <property type="project" value="TreeGrafter"/>
</dbReference>
<evidence type="ECO:0000256" key="2">
    <source>
        <dbReference type="ARBA" id="ARBA00022692"/>
    </source>
</evidence>
<dbReference type="PANTHER" id="PTHR11706:SF101">
    <property type="entry name" value="MANGANESE TRANSPORTER SMF1"/>
    <property type="match status" value="1"/>
</dbReference>
<evidence type="ECO:0000313" key="7">
    <source>
        <dbReference type="EMBL" id="ORY90855.1"/>
    </source>
</evidence>
<dbReference type="OrthoDB" id="409173at2759"/>
<feature type="region of interest" description="Disordered" evidence="5">
    <location>
        <begin position="318"/>
        <end position="346"/>
    </location>
</feature>
<dbReference type="GO" id="GO:0005384">
    <property type="term" value="F:manganese ion transmembrane transporter activity"/>
    <property type="evidence" value="ECO:0007669"/>
    <property type="project" value="TreeGrafter"/>
</dbReference>
<dbReference type="NCBIfam" id="NF037982">
    <property type="entry name" value="Nramp_1"/>
    <property type="match status" value="1"/>
</dbReference>
<dbReference type="Proteomes" id="UP000193467">
    <property type="component" value="Unassembled WGS sequence"/>
</dbReference>
<sequence>MQGPRLASHHDGIELPDILPPKGKRATLRSKFTQKPPPEEDSNEGQGERKEDDNSKGGKQDLEEGDGGGGGGLSWLQRQRKLLMRHLAFIGPGIIASVAYIDPGNWATDLQAGSSYGYSHLFIILFSGLIALLFQILATRLGCVSNHDLSTQCRLALYDRPRHKLFYRWAILYPLYALAEIGIIFTDLAELLGSAIAINLLIPEIPLYGAVLLTSLDVFLILLLFNQYPTRMVTTSMRVFEFFIGALVIVVLGSFVALLVKVDPIWKDVFRGYVPGPGIIRGGGLYIAVGIVGATVMPHAFFIGSKMATMRRLTPAEYGEDSEGNAVPIDNELPRPRRPSTSGPHLHLPQPYAIGDFDITAPRAPAPALDAEGKPSKKKEAPVGKPTLACVRAHLPHAVADIAGSLLGFAIIINSSILILAAAVFYYGEGRSSNENGVSDLFDAYELVKQYLGQAFAYLFAIALLMAGQSASLTVTLSGQIISEGFIEWHTTPWKRRLVTRLIGIIPSLAVAVSVGRQGIDVLLVGSQVALSIVLTFVLPPLIIFTSQKHTMSIPITPIKPSAHPAPAATAASARLAATASGASPLWKKRSLNSTMRILNPFRRRSDPEGHVSFANPPIVVWLASALWLLITIANVFALYALGAGLE</sequence>
<proteinExistence type="predicted"/>
<evidence type="ECO:0000256" key="5">
    <source>
        <dbReference type="SAM" id="MobiDB-lite"/>
    </source>
</evidence>
<feature type="transmembrane region" description="Helical" evidence="6">
    <location>
        <begin position="455"/>
        <end position="477"/>
    </location>
</feature>
<feature type="transmembrane region" description="Helical" evidence="6">
    <location>
        <begin position="402"/>
        <end position="427"/>
    </location>
</feature>
<dbReference type="STRING" id="106004.A0A1Y2G1U8"/>
<organism evidence="7 8">
    <name type="scientific">Leucosporidium creatinivorum</name>
    <dbReference type="NCBI Taxonomy" id="106004"/>
    <lineage>
        <taxon>Eukaryota</taxon>
        <taxon>Fungi</taxon>
        <taxon>Dikarya</taxon>
        <taxon>Basidiomycota</taxon>
        <taxon>Pucciniomycotina</taxon>
        <taxon>Microbotryomycetes</taxon>
        <taxon>Leucosporidiales</taxon>
        <taxon>Leucosporidium</taxon>
    </lineage>
</organism>
<comment type="caution">
    <text evidence="7">The sequence shown here is derived from an EMBL/GenBank/DDBJ whole genome shotgun (WGS) entry which is preliminary data.</text>
</comment>
<feature type="transmembrane region" description="Helical" evidence="6">
    <location>
        <begin position="121"/>
        <end position="144"/>
    </location>
</feature>
<reference evidence="7 8" key="1">
    <citation type="submission" date="2016-07" db="EMBL/GenBank/DDBJ databases">
        <title>Pervasive Adenine N6-methylation of Active Genes in Fungi.</title>
        <authorList>
            <consortium name="DOE Joint Genome Institute"/>
            <person name="Mondo S.J."/>
            <person name="Dannebaum R.O."/>
            <person name="Kuo R.C."/>
            <person name="Labutti K."/>
            <person name="Haridas S."/>
            <person name="Kuo A."/>
            <person name="Salamov A."/>
            <person name="Ahrendt S.R."/>
            <person name="Lipzen A."/>
            <person name="Sullivan W."/>
            <person name="Andreopoulos W.B."/>
            <person name="Clum A."/>
            <person name="Lindquist E."/>
            <person name="Daum C."/>
            <person name="Ramamoorthy G.K."/>
            <person name="Gryganskyi A."/>
            <person name="Culley D."/>
            <person name="Magnuson J.K."/>
            <person name="James T.Y."/>
            <person name="O'Malley M.A."/>
            <person name="Stajich J.E."/>
            <person name="Spatafora J.W."/>
            <person name="Visel A."/>
            <person name="Grigoriev I.V."/>
        </authorList>
    </citation>
    <scope>NUCLEOTIDE SEQUENCE [LARGE SCALE GENOMIC DNA]</scope>
    <source>
        <strain evidence="7 8">62-1032</strain>
    </source>
</reference>
<dbReference type="PRINTS" id="PR00447">
    <property type="entry name" value="NATRESASSCMP"/>
</dbReference>
<feature type="transmembrane region" description="Helical" evidence="6">
    <location>
        <begin position="498"/>
        <end position="516"/>
    </location>
</feature>
<dbReference type="GO" id="GO:0034755">
    <property type="term" value="P:iron ion transmembrane transport"/>
    <property type="evidence" value="ECO:0007669"/>
    <property type="project" value="TreeGrafter"/>
</dbReference>
<dbReference type="GO" id="GO:0030026">
    <property type="term" value="P:intracellular manganese ion homeostasis"/>
    <property type="evidence" value="ECO:0007669"/>
    <property type="project" value="TreeGrafter"/>
</dbReference>
<feature type="transmembrane region" description="Helical" evidence="6">
    <location>
        <begin position="522"/>
        <end position="545"/>
    </location>
</feature>
<dbReference type="NCBIfam" id="TIGR01197">
    <property type="entry name" value="nramp"/>
    <property type="match status" value="1"/>
</dbReference>
<evidence type="ECO:0000313" key="8">
    <source>
        <dbReference type="Proteomes" id="UP000193467"/>
    </source>
</evidence>
<dbReference type="InParanoid" id="A0A1Y2G1U8"/>
<dbReference type="GO" id="GO:0005886">
    <property type="term" value="C:plasma membrane"/>
    <property type="evidence" value="ECO:0007669"/>
    <property type="project" value="TreeGrafter"/>
</dbReference>
<accession>A0A1Y2G1U8</accession>
<name>A0A1Y2G1U8_9BASI</name>
<feature type="transmembrane region" description="Helical" evidence="6">
    <location>
        <begin position="279"/>
        <end position="303"/>
    </location>
</feature>
<keyword evidence="4 6" id="KW-0472">Membrane</keyword>
<protein>
    <submittedName>
        <fullName evidence="7">Natural resistance-associated macrophage protein-domain-containing protein</fullName>
    </submittedName>
</protein>
<evidence type="ECO:0000256" key="6">
    <source>
        <dbReference type="SAM" id="Phobius"/>
    </source>
</evidence>